<protein>
    <submittedName>
        <fullName evidence="1">Uncharacterized protein</fullName>
    </submittedName>
</protein>
<dbReference type="AlphaFoldDB" id="A0A0K1T820"/>
<gene>
    <name evidence="1" type="ORF">MsedE_1100</name>
</gene>
<accession>A0A0K1T820</accession>
<dbReference type="Proteomes" id="UP000056255">
    <property type="component" value="Chromosome"/>
</dbReference>
<reference evidence="1 2" key="1">
    <citation type="submission" date="2015-07" db="EMBL/GenBank/DDBJ databases">
        <title>Physiological, transcriptional responses and genome re-sequencing of acid resistant extremely thermoacidophilic Metallosphaera sedula SARC-M1.</title>
        <authorList>
            <person name="Ai C."/>
            <person name="McCarthy S."/>
            <person name="Eckrich V."/>
            <person name="Rudrappa D."/>
            <person name="Qiu G."/>
            <person name="Blum P."/>
        </authorList>
    </citation>
    <scope>NUCLEOTIDE SEQUENCE [LARGE SCALE GENOMIC DNA]</scope>
    <source>
        <strain evidence="1 2">SARC-M1</strain>
    </source>
</reference>
<organism evidence="1 2">
    <name type="scientific">Metallosphaera sedula</name>
    <dbReference type="NCBI Taxonomy" id="43687"/>
    <lineage>
        <taxon>Archaea</taxon>
        <taxon>Thermoproteota</taxon>
        <taxon>Thermoprotei</taxon>
        <taxon>Sulfolobales</taxon>
        <taxon>Sulfolobaceae</taxon>
        <taxon>Metallosphaera</taxon>
    </lineage>
</organism>
<evidence type="ECO:0000313" key="2">
    <source>
        <dbReference type="Proteomes" id="UP000056255"/>
    </source>
</evidence>
<dbReference type="EMBL" id="CP012176">
    <property type="protein sequence ID" value="AKV83104.1"/>
    <property type="molecule type" value="Genomic_DNA"/>
</dbReference>
<sequence length="313" mass="36736">MVVNSTYMNFLDKFHENRYEMAMALAERTYEAQGFTYVETIDRLRDFVIGQDQGIVYVLEVHKNCVDVRKCLGINYLYHEPYQFQDGISIGVLDLVVKVVKSFRDESELRSYILDKELIQFEARDYMYLRNLSETEHVYQSFVNSLHDKEVEELAFLSRNYMEMYRILDRNPEGVDKLEEKFREVEAEILRIAGKNGVEYVEGYGKLDPDEHISEDEEHIEREVERPLDVLHILAQVRARKVRENLESFLRYLRESEGPVSWGPVKVNGVLLDSFERRTGTFLILRPGDLVINRGGEKRIHVEPGIVVVENLE</sequence>
<evidence type="ECO:0000313" key="1">
    <source>
        <dbReference type="EMBL" id="AKV83104.1"/>
    </source>
</evidence>
<proteinExistence type="predicted"/>
<name>A0A0K1T820_9CREN</name>
<dbReference type="PATRIC" id="fig|43687.9.peg.1125"/>